<evidence type="ECO:0000313" key="6">
    <source>
        <dbReference type="Proteomes" id="UP000000580"/>
    </source>
</evidence>
<sequence>MSSRRPASRCTILMKIVSITKPAGEARTRAHRSAVASPSVSPTPRRRATLASLADELKVSRTTVSNAFNRPDQLSADLRERVLATAKRLGYPGPDPVARSLRTRKAGAVGLVMAEPLTYFFSDPAARDFVTGVAQSCEALGQGLLLVAVGPSRSLDEGTAAVLSAGVDGFVVYSVCDDDPYLQAVLQRRLPVVVVDQPKGLTGVSRVGIDDRAAMRELADYVLGLGHREIGLLTMRLGRDRRQGLVDAERLRSPAFDVQRERITGVWEAMTAAGVDPDSLTVVESYEHLPESGGAAAKVALEANPRITALMCTADILALSAMDYLRAHGVYVPGQLTVTGFDGVPDAISRGLTTVSQSSLHKGSRAGELLLKPARSGLPVVELLDTELIRGRTAGPPA</sequence>
<evidence type="ECO:0000313" key="5">
    <source>
        <dbReference type="EMBL" id="AAS02807.1"/>
    </source>
</evidence>
<dbReference type="AlphaFoldDB" id="Q743V1"/>
<dbReference type="KEGG" id="mpa:MAP_0490"/>
<dbReference type="InterPro" id="IPR010982">
    <property type="entry name" value="Lambda_DNA-bd_dom_sf"/>
</dbReference>
<dbReference type="GO" id="GO:0000976">
    <property type="term" value="F:transcription cis-regulatory region binding"/>
    <property type="evidence" value="ECO:0007669"/>
    <property type="project" value="TreeGrafter"/>
</dbReference>
<dbReference type="CDD" id="cd01392">
    <property type="entry name" value="HTH_LacI"/>
    <property type="match status" value="1"/>
</dbReference>
<dbReference type="PANTHER" id="PTHR30146">
    <property type="entry name" value="LACI-RELATED TRANSCRIPTIONAL REPRESSOR"/>
    <property type="match status" value="1"/>
</dbReference>
<dbReference type="InterPro" id="IPR046335">
    <property type="entry name" value="LacI/GalR-like_sensor"/>
</dbReference>
<keyword evidence="2" id="KW-0238">DNA-binding</keyword>
<dbReference type="STRING" id="262316.MAP_0490"/>
<dbReference type="HOGENOM" id="CLU_037628_6_1_11"/>
<accession>Q743V1</accession>
<dbReference type="Gene3D" id="3.40.50.2300">
    <property type="match status" value="2"/>
</dbReference>
<evidence type="ECO:0000259" key="4">
    <source>
        <dbReference type="PROSITE" id="PS50932"/>
    </source>
</evidence>
<dbReference type="GO" id="GO:0003700">
    <property type="term" value="F:DNA-binding transcription factor activity"/>
    <property type="evidence" value="ECO:0007669"/>
    <property type="project" value="TreeGrafter"/>
</dbReference>
<evidence type="ECO:0000256" key="3">
    <source>
        <dbReference type="ARBA" id="ARBA00023163"/>
    </source>
</evidence>
<dbReference type="InterPro" id="IPR000843">
    <property type="entry name" value="HTH_LacI"/>
</dbReference>
<keyword evidence="6" id="KW-1185">Reference proteome</keyword>
<dbReference type="SUPFAM" id="SSF47413">
    <property type="entry name" value="lambda repressor-like DNA-binding domains"/>
    <property type="match status" value="1"/>
</dbReference>
<dbReference type="SUPFAM" id="SSF53822">
    <property type="entry name" value="Periplasmic binding protein-like I"/>
    <property type="match status" value="1"/>
</dbReference>
<dbReference type="PANTHER" id="PTHR30146:SF138">
    <property type="entry name" value="TRANSCRIPTIONAL REGULATORY PROTEIN"/>
    <property type="match status" value="1"/>
</dbReference>
<dbReference type="InterPro" id="IPR028082">
    <property type="entry name" value="Peripla_BP_I"/>
</dbReference>
<keyword evidence="1" id="KW-0805">Transcription regulation</keyword>
<keyword evidence="3" id="KW-0804">Transcription</keyword>
<dbReference type="Proteomes" id="UP000000580">
    <property type="component" value="Chromosome"/>
</dbReference>
<organism evidence="5 6">
    <name type="scientific">Mycolicibacterium paratuberculosis (strain ATCC BAA-968 / K-10)</name>
    <name type="common">Mycobacterium paratuberculosis</name>
    <dbReference type="NCBI Taxonomy" id="262316"/>
    <lineage>
        <taxon>Bacteria</taxon>
        <taxon>Bacillati</taxon>
        <taxon>Actinomycetota</taxon>
        <taxon>Actinomycetes</taxon>
        <taxon>Mycobacteriales</taxon>
        <taxon>Mycobacteriaceae</taxon>
        <taxon>Mycobacterium</taxon>
        <taxon>Mycobacterium avium complex (MAC)</taxon>
    </lineage>
</organism>
<evidence type="ECO:0000256" key="1">
    <source>
        <dbReference type="ARBA" id="ARBA00023015"/>
    </source>
</evidence>
<protein>
    <recommendedName>
        <fullName evidence="4">HTH lacI-type domain-containing protein</fullName>
    </recommendedName>
</protein>
<gene>
    <name evidence="5" type="ordered locus">MAP_0490</name>
</gene>
<dbReference type="CDD" id="cd06279">
    <property type="entry name" value="PBP1_LacI-like"/>
    <property type="match status" value="1"/>
</dbReference>
<proteinExistence type="predicted"/>
<dbReference type="eggNOG" id="COG1609">
    <property type="taxonomic scope" value="Bacteria"/>
</dbReference>
<dbReference type="Gene3D" id="1.10.260.40">
    <property type="entry name" value="lambda repressor-like DNA-binding domains"/>
    <property type="match status" value="1"/>
</dbReference>
<feature type="domain" description="HTH lacI-type" evidence="4">
    <location>
        <begin position="48"/>
        <end position="103"/>
    </location>
</feature>
<dbReference type="Pfam" id="PF13377">
    <property type="entry name" value="Peripla_BP_3"/>
    <property type="match status" value="1"/>
</dbReference>
<dbReference type="SMART" id="SM00354">
    <property type="entry name" value="HTH_LACI"/>
    <property type="match status" value="1"/>
</dbReference>
<evidence type="ECO:0000256" key="2">
    <source>
        <dbReference type="ARBA" id="ARBA00023125"/>
    </source>
</evidence>
<dbReference type="PROSITE" id="PS50932">
    <property type="entry name" value="HTH_LACI_2"/>
    <property type="match status" value="1"/>
</dbReference>
<dbReference type="EMBL" id="AE016958">
    <property type="protein sequence ID" value="AAS02807.1"/>
    <property type="molecule type" value="Genomic_DNA"/>
</dbReference>
<name>Q743V1_MYCPA</name>
<reference evidence="5 6" key="1">
    <citation type="journal article" date="2005" name="Proc. Natl. Acad. Sci. U.S.A.">
        <title>The complete genome sequence of Mycobacterium avium subspecies paratuberculosis.</title>
        <authorList>
            <person name="Li L."/>
            <person name="Bannantine J.P."/>
            <person name="Zhang Q."/>
            <person name="Amonsin A."/>
            <person name="May B.J."/>
            <person name="Alt D."/>
            <person name="Banerji N."/>
            <person name="Kanjilal S."/>
            <person name="Kapur V."/>
        </authorList>
    </citation>
    <scope>NUCLEOTIDE SEQUENCE [LARGE SCALE GENOMIC DNA]</scope>
    <source>
        <strain evidence="6">ATCC BAA-968 / K-10</strain>
    </source>
</reference>